<dbReference type="SUPFAM" id="SSF141868">
    <property type="entry name" value="EAL domain-like"/>
    <property type="match status" value="1"/>
</dbReference>
<dbReference type="KEGG" id="llp:GH975_01750"/>
<reference evidence="2 3" key="1">
    <citation type="submission" date="2019-11" db="EMBL/GenBank/DDBJ databases">
        <authorList>
            <person name="Khan S.A."/>
            <person name="Jeon C.O."/>
            <person name="Chun B.H."/>
        </authorList>
    </citation>
    <scope>NUCLEOTIDE SEQUENCE [LARGE SCALE GENOMIC DNA]</scope>
    <source>
        <strain evidence="2 3">IMCC 1097</strain>
    </source>
</reference>
<dbReference type="AlphaFoldDB" id="A0A5Q2Q8Z7"/>
<dbReference type="PANTHER" id="PTHR33121:SF23">
    <property type="entry name" value="CYCLIC DI-GMP PHOSPHODIESTERASE PDEB"/>
    <property type="match status" value="1"/>
</dbReference>
<dbReference type="PROSITE" id="PS50883">
    <property type="entry name" value="EAL"/>
    <property type="match status" value="1"/>
</dbReference>
<dbReference type="CDD" id="cd01948">
    <property type="entry name" value="EAL"/>
    <property type="match status" value="1"/>
</dbReference>
<gene>
    <name evidence="2" type="ORF">GH975_01750</name>
</gene>
<dbReference type="RefSeq" id="WP_153712858.1">
    <property type="nucleotide sequence ID" value="NZ_CP045871.1"/>
</dbReference>
<dbReference type="Gene3D" id="3.20.20.450">
    <property type="entry name" value="EAL domain"/>
    <property type="match status" value="1"/>
</dbReference>
<organism evidence="2 3">
    <name type="scientific">Litorivicinus lipolyticus</name>
    <dbReference type="NCBI Taxonomy" id="418701"/>
    <lineage>
        <taxon>Bacteria</taxon>
        <taxon>Pseudomonadati</taxon>
        <taxon>Pseudomonadota</taxon>
        <taxon>Gammaproteobacteria</taxon>
        <taxon>Oceanospirillales</taxon>
        <taxon>Litorivicinaceae</taxon>
        <taxon>Litorivicinus</taxon>
    </lineage>
</organism>
<dbReference type="InterPro" id="IPR035919">
    <property type="entry name" value="EAL_sf"/>
</dbReference>
<proteinExistence type="predicted"/>
<dbReference type="InterPro" id="IPR050706">
    <property type="entry name" value="Cyclic-di-GMP_PDE-like"/>
</dbReference>
<feature type="domain" description="EAL" evidence="1">
    <location>
        <begin position="386"/>
        <end position="636"/>
    </location>
</feature>
<keyword evidence="3" id="KW-1185">Reference proteome</keyword>
<sequence>MRGMLHRGPVNFLAVAPSEATSFAWAGLLRDRDLSLRSRWVASAGDGADALNEHSADLIAVLGPPDSALMAAAREHNAITVIFADANTHQCASWIEAGAEAVFQANHLAALVPIAIRGLKRRGLMREARRHISLGNASNSEMLATLSRHRVAYAIVSEDQCLDANDHWAQWRGTPAHSLIGRAPGEVAPTAVLTPALTQATGELDGVNYQPLFHQGQACSLLTYSDLPDTRVSVRASGLDAVTASLQTQIGSSAPQTLAAFEVKQAEQLRHSLSLVDFASLMTAVQARLATLLDAPPEPLNDHCFLVSLSLDAADTLERCKSALAPLMKDSLIEDLPRVSVGAGVVPIGADDDDPLALLQRTYGLAVETAVGDAVLYRPSISEIALKDPLGALAAALSNNQCELLFQPAVALNAYVGETYEVLTQMRDDQGNPVPARLFIRDAGRRDVGRMLDQYVLDQSIEALLGHLPMHPDTQLIVNLTLASLQAGDLVHSIQAAAGSMPDKSKLILQFRETDIAVDLQTSALHLQSLKSLGFGLSCGQFGNLPDPGRLLADLPFDWVKIDPSFIEGLKRDAQKQIELRELVEMIHRADARAVAPMVEEAAILSLLYKAGVDLVQGHLMQPPQSTMNFAFEEEI</sequence>
<dbReference type="OrthoDB" id="7052318at2"/>
<dbReference type="EMBL" id="CP045871">
    <property type="protein sequence ID" value="QGG79354.1"/>
    <property type="molecule type" value="Genomic_DNA"/>
</dbReference>
<dbReference type="SMART" id="SM00052">
    <property type="entry name" value="EAL"/>
    <property type="match status" value="1"/>
</dbReference>
<evidence type="ECO:0000313" key="2">
    <source>
        <dbReference type="EMBL" id="QGG79354.1"/>
    </source>
</evidence>
<dbReference type="GO" id="GO:0071111">
    <property type="term" value="F:cyclic-guanylate-specific phosphodiesterase activity"/>
    <property type="evidence" value="ECO:0007669"/>
    <property type="project" value="InterPro"/>
</dbReference>
<dbReference type="Pfam" id="PF00563">
    <property type="entry name" value="EAL"/>
    <property type="match status" value="1"/>
</dbReference>
<evidence type="ECO:0000259" key="1">
    <source>
        <dbReference type="PROSITE" id="PS50883"/>
    </source>
</evidence>
<dbReference type="PANTHER" id="PTHR33121">
    <property type="entry name" value="CYCLIC DI-GMP PHOSPHODIESTERASE PDEF"/>
    <property type="match status" value="1"/>
</dbReference>
<protein>
    <submittedName>
        <fullName evidence="2">EAL domain-containing protein</fullName>
    </submittedName>
</protein>
<dbReference type="Proteomes" id="UP000388235">
    <property type="component" value="Chromosome"/>
</dbReference>
<name>A0A5Q2Q8Z7_9GAMM</name>
<dbReference type="InterPro" id="IPR001633">
    <property type="entry name" value="EAL_dom"/>
</dbReference>
<accession>A0A5Q2Q8Z7</accession>
<evidence type="ECO:0000313" key="3">
    <source>
        <dbReference type="Proteomes" id="UP000388235"/>
    </source>
</evidence>